<dbReference type="InterPro" id="IPR049546">
    <property type="entry name" value="WDR54_beta_prop"/>
</dbReference>
<protein>
    <submittedName>
        <fullName evidence="4">WD repeat domain 54</fullName>
    </submittedName>
</protein>
<dbReference type="PROSITE" id="PS50082">
    <property type="entry name" value="WD_REPEATS_2"/>
    <property type="match status" value="1"/>
</dbReference>
<dbReference type="Proteomes" id="UP000887566">
    <property type="component" value="Unplaced"/>
</dbReference>
<dbReference type="WBParaSite" id="PSAMB.scaffold5155size12500.g26026.t1">
    <property type="protein sequence ID" value="PSAMB.scaffold5155size12500.g26026.t1"/>
    <property type="gene ID" value="PSAMB.scaffold5155size12500.g26026"/>
</dbReference>
<dbReference type="SUPFAM" id="SSF50978">
    <property type="entry name" value="WD40 repeat-like"/>
    <property type="match status" value="1"/>
</dbReference>
<evidence type="ECO:0000313" key="3">
    <source>
        <dbReference type="Proteomes" id="UP000887566"/>
    </source>
</evidence>
<keyword evidence="1" id="KW-0853">WD repeat</keyword>
<evidence type="ECO:0000256" key="1">
    <source>
        <dbReference type="PROSITE-ProRule" id="PRU00221"/>
    </source>
</evidence>
<organism evidence="3 4">
    <name type="scientific">Plectus sambesii</name>
    <dbReference type="NCBI Taxonomy" id="2011161"/>
    <lineage>
        <taxon>Eukaryota</taxon>
        <taxon>Metazoa</taxon>
        <taxon>Ecdysozoa</taxon>
        <taxon>Nematoda</taxon>
        <taxon>Chromadorea</taxon>
        <taxon>Plectida</taxon>
        <taxon>Plectina</taxon>
        <taxon>Plectoidea</taxon>
        <taxon>Plectidae</taxon>
        <taxon>Plectus</taxon>
    </lineage>
</organism>
<sequence>MQSCLAAFEQDYCRQTITCINVLRKQVICGTVLGQVLFYATQTGEMMAEVNAHCRPVTSIAVAPESAYVMTAGEDTFIRIWKLHTRKPEAYEVEWRHSEAVENAPLVGAQFINGRGSGFIVSAFDHAKLYYYKIAKKPA</sequence>
<reference evidence="4" key="1">
    <citation type="submission" date="2022-11" db="UniProtKB">
        <authorList>
            <consortium name="WormBaseParasite"/>
        </authorList>
    </citation>
    <scope>IDENTIFICATION</scope>
</reference>
<dbReference type="PROSITE" id="PS50294">
    <property type="entry name" value="WD_REPEATS_REGION"/>
    <property type="match status" value="1"/>
</dbReference>
<accession>A0A914WT08</accession>
<name>A0A914WT08_9BILA</name>
<dbReference type="AlphaFoldDB" id="A0A914WT08"/>
<dbReference type="Pfam" id="PF21031">
    <property type="entry name" value="WDR54"/>
    <property type="match status" value="1"/>
</dbReference>
<proteinExistence type="predicted"/>
<feature type="repeat" description="WD" evidence="1">
    <location>
        <begin position="50"/>
        <end position="91"/>
    </location>
</feature>
<dbReference type="SMART" id="SM00320">
    <property type="entry name" value="WD40"/>
    <property type="match status" value="1"/>
</dbReference>
<dbReference type="InterPro" id="IPR001680">
    <property type="entry name" value="WD40_rpt"/>
</dbReference>
<evidence type="ECO:0000313" key="4">
    <source>
        <dbReference type="WBParaSite" id="PSAMB.scaffold5155size12500.g26026.t1"/>
    </source>
</evidence>
<dbReference type="InterPro" id="IPR036322">
    <property type="entry name" value="WD40_repeat_dom_sf"/>
</dbReference>
<dbReference type="InterPro" id="IPR015943">
    <property type="entry name" value="WD40/YVTN_repeat-like_dom_sf"/>
</dbReference>
<feature type="domain" description="WD repeat-containing protein 54 beta-propeller" evidence="2">
    <location>
        <begin position="23"/>
        <end position="130"/>
    </location>
</feature>
<keyword evidence="3" id="KW-1185">Reference proteome</keyword>
<dbReference type="Gene3D" id="2.130.10.10">
    <property type="entry name" value="YVTN repeat-like/Quinoprotein amine dehydrogenase"/>
    <property type="match status" value="1"/>
</dbReference>
<evidence type="ECO:0000259" key="2">
    <source>
        <dbReference type="Pfam" id="PF21031"/>
    </source>
</evidence>